<name>A0A3B4GZ99_9CICH</name>
<dbReference type="GeneTree" id="ENSGT00510000047886"/>
<dbReference type="Pfam" id="PF19193">
    <property type="entry name" value="Tectonin"/>
    <property type="match status" value="1"/>
</dbReference>
<reference evidence="5" key="1">
    <citation type="submission" date="2023-09" db="UniProtKB">
        <authorList>
            <consortium name="Ensembl"/>
        </authorList>
    </citation>
    <scope>IDENTIFICATION</scope>
</reference>
<evidence type="ECO:0000259" key="3">
    <source>
        <dbReference type="SMART" id="SM00693"/>
    </source>
</evidence>
<comment type="similarity">
    <text evidence="1">Belongs to the TECPR1 family.</text>
</comment>
<proteinExistence type="inferred from homology"/>
<dbReference type="SMART" id="SM00694">
    <property type="entry name" value="DysFC"/>
    <property type="match status" value="1"/>
</dbReference>
<dbReference type="Ensembl" id="ENSPNYT00000027241.1">
    <property type="protein sequence ID" value="ENSPNYP00000026591.1"/>
    <property type="gene ID" value="ENSPNYG00000020033.1"/>
</dbReference>
<dbReference type="Pfam" id="PF06462">
    <property type="entry name" value="Hyd_WA"/>
    <property type="match status" value="2"/>
</dbReference>
<protein>
    <submittedName>
        <fullName evidence="5">Tectonin beta-propeller repeat containing 1a</fullName>
    </submittedName>
</protein>
<dbReference type="AlphaFoldDB" id="A0A3B4GZ99"/>
<organism evidence="5">
    <name type="scientific">Pundamilia nyererei</name>
    <dbReference type="NCBI Taxonomy" id="303518"/>
    <lineage>
        <taxon>Eukaryota</taxon>
        <taxon>Metazoa</taxon>
        <taxon>Chordata</taxon>
        <taxon>Craniata</taxon>
        <taxon>Vertebrata</taxon>
        <taxon>Euteleostomi</taxon>
        <taxon>Actinopterygii</taxon>
        <taxon>Neopterygii</taxon>
        <taxon>Teleostei</taxon>
        <taxon>Neoteleostei</taxon>
        <taxon>Acanthomorphata</taxon>
        <taxon>Ovalentaria</taxon>
        <taxon>Cichlomorphae</taxon>
        <taxon>Cichliformes</taxon>
        <taxon>Cichlidae</taxon>
        <taxon>African cichlids</taxon>
        <taxon>Pseudocrenilabrinae</taxon>
        <taxon>Haplochromini</taxon>
        <taxon>Pundamilia</taxon>
    </lineage>
</organism>
<evidence type="ECO:0000313" key="5">
    <source>
        <dbReference type="Ensembl" id="ENSPNYP00000026591.1"/>
    </source>
</evidence>
<dbReference type="InterPro" id="IPR051513">
    <property type="entry name" value="Tectonin_beta-prop"/>
</dbReference>
<dbReference type="STRING" id="303518.ENSPNYP00000026591"/>
<evidence type="ECO:0000256" key="2">
    <source>
        <dbReference type="ARBA" id="ARBA00022737"/>
    </source>
</evidence>
<dbReference type="SUPFAM" id="SSF110296">
    <property type="entry name" value="Oligoxyloglucan reducing end-specific cellobiohydrolase"/>
    <property type="match status" value="1"/>
</dbReference>
<dbReference type="InterPro" id="IPR006624">
    <property type="entry name" value="Beta-propeller_rpt_TECPR"/>
</dbReference>
<dbReference type="PANTHER" id="PTHR23250:SF1">
    <property type="entry name" value="TECTONIN BETA-PROPELLER REPEAT-CONTAINING PROTEIN 1"/>
    <property type="match status" value="1"/>
</dbReference>
<dbReference type="InterPro" id="IPR010482">
    <property type="entry name" value="TECPR1-like_DysF"/>
</dbReference>
<dbReference type="InterPro" id="IPR006614">
    <property type="entry name" value="Peroxin/Ferlin"/>
</dbReference>
<dbReference type="GO" id="GO:0098588">
    <property type="term" value="C:bounding membrane of organelle"/>
    <property type="evidence" value="ECO:0007669"/>
    <property type="project" value="UniProtKB-ARBA"/>
</dbReference>
<dbReference type="GO" id="GO:0005737">
    <property type="term" value="C:cytoplasm"/>
    <property type="evidence" value="ECO:0007669"/>
    <property type="project" value="UniProtKB-ARBA"/>
</dbReference>
<keyword evidence="2" id="KW-0677">Repeat</keyword>
<dbReference type="PANTHER" id="PTHR23250">
    <property type="entry name" value="DYSFERLIN-RELATED"/>
    <property type="match status" value="1"/>
</dbReference>
<dbReference type="SMART" id="SM00693">
    <property type="entry name" value="DysFN"/>
    <property type="match status" value="1"/>
</dbReference>
<evidence type="ECO:0000256" key="1">
    <source>
        <dbReference type="ARBA" id="ARBA00005966"/>
    </source>
</evidence>
<dbReference type="Pfam" id="PF06398">
    <property type="entry name" value="Pex24p"/>
    <property type="match status" value="1"/>
</dbReference>
<accession>A0A3B4GZ99</accession>
<evidence type="ECO:0000259" key="4">
    <source>
        <dbReference type="SMART" id="SM00694"/>
    </source>
</evidence>
<feature type="domain" description="Peroxin/Ferlin" evidence="3">
    <location>
        <begin position="64"/>
        <end position="125"/>
    </location>
</feature>
<dbReference type="SMART" id="SM00706">
    <property type="entry name" value="TECPR"/>
    <property type="match status" value="5"/>
</dbReference>
<feature type="domain" description="Peroxin/Ferlin" evidence="4">
    <location>
        <begin position="165"/>
        <end position="198"/>
    </location>
</feature>
<sequence length="430" mass="49006">MPVSLLWAVDVYGRVYGLSTAGQQWDQCRDAQMEFKRVTAAQQCCWGIACDNNIYLNVHASDLSIRYQEETYENQRWNPVDGFSERLLPSDRWQWSDVTGLQHQPLDSFQLPSSSWEWEGDWYVDENFEGEPTEKGVSLKNACLLQLLPFFPFSGVTCSDVCFQGWTYAIDFPATYTKDKKWNSCVRRRRWLRYRKYKAMDTWAKIPSQHTTLPDPFSDISCGGWEISEEPRGRLCLWAVSLQGKVWFREGIYHHNPEGASWEEVLLPGEVVQISCGPADLVWAVLWEGQLIVREGISRDCPKGASWAIVESPSSDVGATHVAVGNNVVWVVTKDNKVWFRRGVNSHNPCGSGWISMVGEMIMINVGQNDQVWAISSEDRAVYFRQGVTSSELSGKTWKAITVPRDGDRSHSSASANSLQRWMRLRGHTL</sequence>